<evidence type="ECO:0000256" key="1">
    <source>
        <dbReference type="SAM" id="MobiDB-lite"/>
    </source>
</evidence>
<name>A0A941CNH8_9CLOT</name>
<keyword evidence="2" id="KW-0282">Flagellum</keyword>
<keyword evidence="2" id="KW-0966">Cell projection</keyword>
<keyword evidence="2" id="KW-0969">Cilium</keyword>
<keyword evidence="3" id="KW-1185">Reference proteome</keyword>
<reference evidence="2" key="1">
    <citation type="submission" date="2021-04" db="EMBL/GenBank/DDBJ databases">
        <title>Proteiniclasticum sedimins sp. nov., an obligate anaerobic bacterium isolated from anaerobic sludge.</title>
        <authorList>
            <person name="Liu J."/>
        </authorList>
    </citation>
    <scope>NUCLEOTIDE SEQUENCE</scope>
    <source>
        <strain evidence="2">BAD-10</strain>
    </source>
</reference>
<sequence length="122" mass="13945">MSFKIQHGQIIPQQRPQTTNAPKKGDFERLYLENLKKTPEPLKLSAHAVQRMDQREIRLGETELKKINQALDTLEKKGARESMILLEDNVFIASIQNRTIITAMKSGEMETITNIDSAIQIK</sequence>
<evidence type="ECO:0000313" key="2">
    <source>
        <dbReference type="EMBL" id="MBR0575956.1"/>
    </source>
</evidence>
<organism evidence="2 3">
    <name type="scientific">Proteiniclasticum sediminis</name>
    <dbReference type="NCBI Taxonomy" id="2804028"/>
    <lineage>
        <taxon>Bacteria</taxon>
        <taxon>Bacillati</taxon>
        <taxon>Bacillota</taxon>
        <taxon>Clostridia</taxon>
        <taxon>Eubacteriales</taxon>
        <taxon>Clostridiaceae</taxon>
        <taxon>Proteiniclasticum</taxon>
    </lineage>
</organism>
<protein>
    <submittedName>
        <fullName evidence="2">Flagellar biosynthesis protein</fullName>
    </submittedName>
</protein>
<dbReference type="Proteomes" id="UP000675379">
    <property type="component" value="Unassembled WGS sequence"/>
</dbReference>
<accession>A0A941CNH8</accession>
<proteinExistence type="predicted"/>
<gene>
    <name evidence="2" type="ORF">KCG48_06335</name>
</gene>
<feature type="compositionally biased region" description="Polar residues" evidence="1">
    <location>
        <begin position="11"/>
        <end position="21"/>
    </location>
</feature>
<dbReference type="RefSeq" id="WP_211800663.1">
    <property type="nucleotide sequence ID" value="NZ_JAGSCS010000006.1"/>
</dbReference>
<comment type="caution">
    <text evidence="2">The sequence shown here is derived from an EMBL/GenBank/DDBJ whole genome shotgun (WGS) entry which is preliminary data.</text>
</comment>
<feature type="region of interest" description="Disordered" evidence="1">
    <location>
        <begin position="1"/>
        <end position="24"/>
    </location>
</feature>
<dbReference type="AlphaFoldDB" id="A0A941CNH8"/>
<evidence type="ECO:0000313" key="3">
    <source>
        <dbReference type="Proteomes" id="UP000675379"/>
    </source>
</evidence>
<dbReference type="EMBL" id="JAGSCS010000006">
    <property type="protein sequence ID" value="MBR0575956.1"/>
    <property type="molecule type" value="Genomic_DNA"/>
</dbReference>